<keyword evidence="3" id="KW-1185">Reference proteome</keyword>
<feature type="compositionally biased region" description="Gly residues" evidence="1">
    <location>
        <begin position="2024"/>
        <end position="2033"/>
    </location>
</feature>
<feature type="compositionally biased region" description="Low complexity" evidence="1">
    <location>
        <begin position="539"/>
        <end position="548"/>
    </location>
</feature>
<dbReference type="Proteomes" id="UP000007494">
    <property type="component" value="Chromosome Ib"/>
</dbReference>
<reference evidence="3" key="1">
    <citation type="journal article" date="2012" name="PLoS Pathog.">
        <title>Comparative genomics of the apicomplexan parasites Toxoplasma gondii and Neospora caninum: Coccidia differing in host range and transmission strategy.</title>
        <authorList>
            <person name="Reid A.J."/>
            <person name="Vermont S.J."/>
            <person name="Cotton J.A."/>
            <person name="Harris D."/>
            <person name="Hill-Cawthorne G.A."/>
            <person name="Konen-Waisman S."/>
            <person name="Latham S.M."/>
            <person name="Mourier T."/>
            <person name="Norton R."/>
            <person name="Quail M.A."/>
            <person name="Sanders M."/>
            <person name="Shanmugam D."/>
            <person name="Sohal A."/>
            <person name="Wasmuth J.D."/>
            <person name="Brunk B."/>
            <person name="Grigg M.E."/>
            <person name="Howard J.C."/>
            <person name="Parkinson J."/>
            <person name="Roos D.S."/>
            <person name="Trees A.J."/>
            <person name="Berriman M."/>
            <person name="Pain A."/>
            <person name="Wastling J.M."/>
        </authorList>
    </citation>
    <scope>NUCLEOTIDE SEQUENCE [LARGE SCALE GENOMIC DNA]</scope>
    <source>
        <strain evidence="3">Liverpool</strain>
    </source>
</reference>
<gene>
    <name evidence="2" type="ORF">NCLIV_003660</name>
</gene>
<feature type="region of interest" description="Disordered" evidence="1">
    <location>
        <begin position="1523"/>
        <end position="1581"/>
    </location>
</feature>
<feature type="region of interest" description="Disordered" evidence="1">
    <location>
        <begin position="1304"/>
        <end position="1323"/>
    </location>
</feature>
<accession>F0V840</accession>
<organism evidence="2 3">
    <name type="scientific">Neospora caninum (strain Liverpool)</name>
    <dbReference type="NCBI Taxonomy" id="572307"/>
    <lineage>
        <taxon>Eukaryota</taxon>
        <taxon>Sar</taxon>
        <taxon>Alveolata</taxon>
        <taxon>Apicomplexa</taxon>
        <taxon>Conoidasida</taxon>
        <taxon>Coccidia</taxon>
        <taxon>Eucoccidiorida</taxon>
        <taxon>Eimeriorina</taxon>
        <taxon>Sarcocystidae</taxon>
        <taxon>Neospora</taxon>
    </lineage>
</organism>
<feature type="compositionally biased region" description="Low complexity" evidence="1">
    <location>
        <begin position="1732"/>
        <end position="1743"/>
    </location>
</feature>
<feature type="compositionally biased region" description="Basic and acidic residues" evidence="1">
    <location>
        <begin position="2381"/>
        <end position="2393"/>
    </location>
</feature>
<feature type="compositionally biased region" description="Basic and acidic residues" evidence="1">
    <location>
        <begin position="1747"/>
        <end position="1761"/>
    </location>
</feature>
<feature type="compositionally biased region" description="Basic and acidic residues" evidence="1">
    <location>
        <begin position="2305"/>
        <end position="2357"/>
    </location>
</feature>
<feature type="region of interest" description="Disordered" evidence="1">
    <location>
        <begin position="1732"/>
        <end position="1803"/>
    </location>
</feature>
<protein>
    <submittedName>
        <fullName evidence="2">Uncharacterized protein</fullName>
    </submittedName>
</protein>
<feature type="compositionally biased region" description="Basic and acidic residues" evidence="1">
    <location>
        <begin position="1986"/>
        <end position="2005"/>
    </location>
</feature>
<feature type="compositionally biased region" description="Basic and acidic residues" evidence="1">
    <location>
        <begin position="1939"/>
        <end position="1948"/>
    </location>
</feature>
<feature type="region of interest" description="Disordered" evidence="1">
    <location>
        <begin position="804"/>
        <end position="825"/>
    </location>
</feature>
<feature type="compositionally biased region" description="Basic and acidic residues" evidence="1">
    <location>
        <begin position="944"/>
        <end position="960"/>
    </location>
</feature>
<feature type="compositionally biased region" description="Basic residues" evidence="1">
    <location>
        <begin position="1431"/>
        <end position="1440"/>
    </location>
</feature>
<dbReference type="InParanoid" id="F0V840"/>
<feature type="compositionally biased region" description="Basic and acidic residues" evidence="1">
    <location>
        <begin position="1528"/>
        <end position="1546"/>
    </location>
</feature>
<feature type="region of interest" description="Disordered" evidence="1">
    <location>
        <begin position="1329"/>
        <end position="1366"/>
    </location>
</feature>
<evidence type="ECO:0000313" key="3">
    <source>
        <dbReference type="Proteomes" id="UP000007494"/>
    </source>
</evidence>
<feature type="region of interest" description="Disordered" evidence="1">
    <location>
        <begin position="533"/>
        <end position="582"/>
    </location>
</feature>
<evidence type="ECO:0000313" key="2">
    <source>
        <dbReference type="EMBL" id="CBZ49881.1"/>
    </source>
</evidence>
<feature type="compositionally biased region" description="Basic and acidic residues" evidence="1">
    <location>
        <begin position="462"/>
        <end position="475"/>
    </location>
</feature>
<feature type="compositionally biased region" description="Polar residues" evidence="1">
    <location>
        <begin position="1786"/>
        <end position="1797"/>
    </location>
</feature>
<feature type="region of interest" description="Disordered" evidence="1">
    <location>
        <begin position="300"/>
        <end position="325"/>
    </location>
</feature>
<feature type="compositionally biased region" description="Basic and acidic residues" evidence="1">
    <location>
        <begin position="1458"/>
        <end position="1483"/>
    </location>
</feature>
<feature type="region of interest" description="Disordered" evidence="1">
    <location>
        <begin position="1160"/>
        <end position="1259"/>
    </location>
</feature>
<feature type="compositionally biased region" description="Basic and acidic residues" evidence="1">
    <location>
        <begin position="555"/>
        <end position="573"/>
    </location>
</feature>
<feature type="compositionally biased region" description="Polar residues" evidence="1">
    <location>
        <begin position="1446"/>
        <end position="1457"/>
    </location>
</feature>
<dbReference type="GeneID" id="13445930"/>
<feature type="compositionally biased region" description="Basic and acidic residues" evidence="1">
    <location>
        <begin position="1193"/>
        <end position="1215"/>
    </location>
</feature>
<feature type="compositionally biased region" description="Basic and acidic residues" evidence="1">
    <location>
        <begin position="2187"/>
        <end position="2200"/>
    </location>
</feature>
<dbReference type="RefSeq" id="XP_003879916.1">
    <property type="nucleotide sequence ID" value="XM_003879867.1"/>
</dbReference>
<dbReference type="OrthoDB" id="10524222at2759"/>
<sequence>MNDSESPLRCNVRVSLAWPPNVRACGSFGRSRQGDQNRAGSSGNYTCAELVDCWRKSDPESAGRGVSAGCLEAAPPDWLAKDGLLSRLDSLDAPVRKGSLSRQFVPHKSTGQARDVNVSDGDTLNLPVSGSAHEAARCAASQNCSEEKNSSAVENGASLSSETPSCASSLSSSRFQDALALLQRLAPPPVDACSSFPLLAAPDCLPSSTFLRECPSVSLLSSLSTALSSKAVNPPAGDLAPSASFQPSASSAAAPASASPSSPSFSVAASSVPSDSLPLFRSRYPSQPRLLVPEARVHASALGTDEHEPETPCPPQVPSSSPFSSSSSFPSSSSSSFSSFSSSFSSFASSSAFLPSSACQRVGSEQEERQPSPRRRPSFPADCAVEETKGIFFDAYDGERKRLRSTGKYGAVDESVGLRSIGLFLLSLLPDCAFPGISSEDDIPTSFDGRSERSPAPSASTQERRLPRHADEGKQRGGANGETCPAFQAFNSLVAGKTPSASATGVLPDLNKRAVQSILDAVAVYVQSRELASHEAPLSPSRSSSSSSDCNGSAMRERPPRGAMWRSDREEQLQPRQDSAVPRLASPLSSELFFFSVLRQVHVATTPSFSRSVSSSSLPLDFPQRQLHLCTLKALRSMQGLPGWADTSVSLLSHWIVDDRYPFSGCAEKERDALLDEERLGLAWQLLCGEPGTLRLLLAKLRETAASEALSLQGEADAFACARNEIKGTEKQEPEKHGEGHKGKGDLEEADVFLSAPHAPTLFAAKKHFFLSLLDLLFAPLSTLTCRSRTAALVAWMVCERSRSEEEGARGEEKSEEAETRAVRETGETPGLVALLLTRVSEASPSLRSLLQSCASENLRRGDAHGDTVSVGKRLPNPVCKEHESRTASCVPKRREETRSDAGLTEEREGCVVLGVLELLDALVELLACCCFYSAEVSRSAGQADDRPPRDGEVEKEKVMNNDAGDEDKTGVGQASLKKGTLPAAEDVCRVLYALQAPKVLIACARADPAPFCRLSSFPILLENVPSPLAPNCLALGSLTKLVSVLTQLESSSFSSSSLSSSSVSSSSVSSSSVSSSSVSSLSVSSSSFSSCASRSGTGPPASPHLSLGSQKLSVGASEGGGAGVSSSEAVAVFSASVFHCVCRALSWSASVLDCAWETTDRSGTASGGRDPAGEKVDFANGCSEGARVAEGNMREGSETAKEDTEKAKNTREAAQDEQEGGFPILGASEANGPPGDAGEAVREEHAFPSNAKLETCEGRGMREKEEYVSNSAVFLGAFSPLLFSRCPAEYAASIALLTDRLASPPFSSRSSPTPASRSVPSPFASSPSSCLLSPGSEAFEPSSSLQEADAALHGDGETGDWKRPLPRRGLAKKLVWSLTRALRPSRLEGSKEPQRRAVLAVCIGAFRFLANEVDELGRLVAHAGKEGRREAHRRGRRRAPRDTSAFGSRNAETCAQSERRGADEQGEDRKTREERDPRELPSGKETAFSQLIIQGERGVVEDLFSTVLALWRDLVGSGFLGPPTRVASRERHTEKAGTRLSDRDLNCVSNSNEDFRRSAPPRGTTGQASPTIDEEDALSSGVSPLSCMPSASLLFSPLHLLDALHGALEKSTLCVLREEKKPRGEASEAAEKKMVLCLLDALWRLTVMTCTTVCSVTSFPSRAPAASLESEKRRTFRAPRSFLSAFSNCLQERLLPLLLSSARLPLSFPLTAPHPLLSVLSLLSVPSLLDASLSRPRPTNGRRPPRTTEGECDGESKTGKTETGLCGRPLDPQGVDSKGEKNEKNNAVSLPPQSDSAKAKQGPILTSTHALSSSPCSSFSSSSSPYSSFSSSSSPCSSFSSSSSPCSSFSSSSSPCSSFSSSSSVSCSASSPVWGVFVAFHCLLIRCCRALLSDVPVVLGSPLSLEEGACLSVSEKAFPGRVALASRTGASVSVASKKRGETRRENPHASQRQAPSPHDDGLQRRAQNATFPPPKDAVAFPDASRSSRSEHAASDRPQSRRELESAGTEGDASFVTGARFSGGCRGGRGTGGALSSPSDTSPDRHNAEERTISCAYEILLATLRTLTKMTDSFQTNRRSTVSCASSCPASSSPCSSSDSSSPASHFSSGRLSAVCPRSASAPRADPETRTARVRLRRVGTGRLEPRRGLALAAWRLLFDTATVYSDLRLPLLLLAEKMVRLSPAEHSAEARGAPGERFRGVASLETEAARSGREGRKRRMQPARDTQRKGSEQKARNTDQGETEAADGPFAWGQIVREVLLEFFHLSASTEARSENHQRRTRQACLRLLTLRSSPPLHVSRVGGEGEHPVAKRRGSREECGGSRLGSEKTRRPEENDSGEQGRGKEGRQEREKSEATKVVAEVAGGRGEREGGDESEGEEEKKRKGERAETERDGFLSWLQQEGEEEEAVLLSLAHLAARLGSLHRADHGFGAERSGDLRGRPEKTFFDWPVDCHCRPCAEANHVDCVDE</sequence>
<feature type="compositionally biased region" description="Basic and acidic residues" evidence="1">
    <location>
        <begin position="2226"/>
        <end position="2240"/>
    </location>
</feature>
<dbReference type="VEuPathDB" id="ToxoDB:NCLIV_003660"/>
<proteinExistence type="predicted"/>
<feature type="region of interest" description="Disordered" evidence="1">
    <location>
        <begin position="941"/>
        <end position="977"/>
    </location>
</feature>
<dbReference type="eggNOG" id="ENOG502TD0J">
    <property type="taxonomic scope" value="Eukaryota"/>
</dbReference>
<feature type="region of interest" description="Disordered" evidence="1">
    <location>
        <begin position="360"/>
        <end position="381"/>
    </location>
</feature>
<feature type="region of interest" description="Disordered" evidence="1">
    <location>
        <begin position="443"/>
        <end position="482"/>
    </location>
</feature>
<dbReference type="EMBL" id="FR823381">
    <property type="protein sequence ID" value="CBZ49881.1"/>
    <property type="molecule type" value="Genomic_DNA"/>
</dbReference>
<name>F0V840_NEOCL</name>
<feature type="region of interest" description="Disordered" evidence="1">
    <location>
        <begin position="1425"/>
        <end position="1488"/>
    </location>
</feature>
<dbReference type="OMA" id="QLHLCTL"/>
<feature type="region of interest" description="Disordered" evidence="1">
    <location>
        <begin position="2297"/>
        <end position="2393"/>
    </location>
</feature>
<feature type="compositionally biased region" description="Basic and acidic residues" evidence="1">
    <location>
        <begin position="1351"/>
        <end position="1364"/>
    </location>
</feature>
<feature type="region of interest" description="Disordered" evidence="1">
    <location>
        <begin position="2186"/>
        <end position="2250"/>
    </location>
</feature>
<evidence type="ECO:0000256" key="1">
    <source>
        <dbReference type="SAM" id="MobiDB-lite"/>
    </source>
</evidence>
<feature type="region of interest" description="Disordered" evidence="1">
    <location>
        <begin position="1930"/>
        <end position="2049"/>
    </location>
</feature>